<feature type="region of interest" description="Disordered" evidence="1">
    <location>
        <begin position="145"/>
        <end position="188"/>
    </location>
</feature>
<protein>
    <submittedName>
        <fullName evidence="2">Uncharacterized protein</fullName>
    </submittedName>
</protein>
<dbReference type="AlphaFoldDB" id="A0A7R9BWS8"/>
<reference evidence="2" key="1">
    <citation type="submission" date="2020-11" db="EMBL/GenBank/DDBJ databases">
        <authorList>
            <person name="Tran Van P."/>
        </authorList>
    </citation>
    <scope>NUCLEOTIDE SEQUENCE</scope>
</reference>
<evidence type="ECO:0000313" key="2">
    <source>
        <dbReference type="EMBL" id="CAD7281939.1"/>
    </source>
</evidence>
<organism evidence="2">
    <name type="scientific">Notodromas monacha</name>
    <dbReference type="NCBI Taxonomy" id="399045"/>
    <lineage>
        <taxon>Eukaryota</taxon>
        <taxon>Metazoa</taxon>
        <taxon>Ecdysozoa</taxon>
        <taxon>Arthropoda</taxon>
        <taxon>Crustacea</taxon>
        <taxon>Oligostraca</taxon>
        <taxon>Ostracoda</taxon>
        <taxon>Podocopa</taxon>
        <taxon>Podocopida</taxon>
        <taxon>Cypridocopina</taxon>
        <taxon>Cypridoidea</taxon>
        <taxon>Cyprididae</taxon>
        <taxon>Notodromas</taxon>
    </lineage>
</organism>
<gene>
    <name evidence="2" type="ORF">NMOB1V02_LOCUS9573</name>
</gene>
<sequence length="252" mass="28279">MEEDREVAGDESKPEAKAIYLELIAQDPRSLGQVQGFGQPPSPNFKLCGLNSVQDHQLPLEFWNEFPRKFHATDPFYQKSHYGVLNRLRDWGFELQAFTQNFHDFSKTTKIETRHYILCRYPSTSTSASSARQTDIQDIAVEVPANKQEDASSSNTSRPVVPSPIKNLPEDPSSAQENMLAETSVPEGNSAGSTAMYLHVQFVNNLVPVLECDIIGLDSVPVDLMPSEFWEEFPRQCPLYAGDPFQVSKVNP</sequence>
<keyword evidence="3" id="KW-1185">Reference proteome</keyword>
<name>A0A7R9BWS8_9CRUS</name>
<dbReference type="Proteomes" id="UP000678499">
    <property type="component" value="Unassembled WGS sequence"/>
</dbReference>
<accession>A0A7R9BWS8</accession>
<evidence type="ECO:0000313" key="3">
    <source>
        <dbReference type="Proteomes" id="UP000678499"/>
    </source>
</evidence>
<dbReference type="EMBL" id="OA885345">
    <property type="protein sequence ID" value="CAD7281939.1"/>
    <property type="molecule type" value="Genomic_DNA"/>
</dbReference>
<proteinExistence type="predicted"/>
<dbReference type="EMBL" id="CAJPEX010003308">
    <property type="protein sequence ID" value="CAG0922091.1"/>
    <property type="molecule type" value="Genomic_DNA"/>
</dbReference>
<evidence type="ECO:0000256" key="1">
    <source>
        <dbReference type="SAM" id="MobiDB-lite"/>
    </source>
</evidence>